<dbReference type="GeneID" id="113424083"/>
<reference evidence="7" key="1">
    <citation type="submission" date="2025-08" db="UniProtKB">
        <authorList>
            <consortium name="RefSeq"/>
        </authorList>
    </citation>
    <scope>IDENTIFICATION</scope>
</reference>
<dbReference type="Pfam" id="PF01347">
    <property type="entry name" value="Vitellogenin_N"/>
    <property type="match status" value="1"/>
</dbReference>
<feature type="domain" description="VWFD" evidence="5">
    <location>
        <begin position="2854"/>
        <end position="3026"/>
    </location>
</feature>
<accession>A0A6J1VLH3</accession>
<dbReference type="SMART" id="SM00638">
    <property type="entry name" value="LPD_N"/>
    <property type="match status" value="1"/>
</dbReference>
<evidence type="ECO:0000259" key="5">
    <source>
        <dbReference type="PROSITE" id="PS51233"/>
    </source>
</evidence>
<dbReference type="InterPro" id="IPR015816">
    <property type="entry name" value="Vitellinogen_b-sht_N"/>
</dbReference>
<dbReference type="SMART" id="SM00216">
    <property type="entry name" value="VWD"/>
    <property type="match status" value="1"/>
</dbReference>
<dbReference type="Gene3D" id="2.30.230.10">
    <property type="entry name" value="Lipovitellin, beta-sheet shell regions, chain A"/>
    <property type="match status" value="1"/>
</dbReference>
<dbReference type="PANTHER" id="PTHR37860:SF2">
    <property type="entry name" value="VITELLOGENIN DOMAIN-CONTAINING PROTEIN"/>
    <property type="match status" value="1"/>
</dbReference>
<dbReference type="InterPro" id="IPR014853">
    <property type="entry name" value="VWF/SSPO/ZAN-like_Cys-rich_dom"/>
</dbReference>
<keyword evidence="1" id="KW-0732">Signal</keyword>
<protein>
    <submittedName>
        <fullName evidence="7">Uncharacterized protein LOC113424083</fullName>
    </submittedName>
</protein>
<evidence type="ECO:0000259" key="4">
    <source>
        <dbReference type="PROSITE" id="PS51211"/>
    </source>
</evidence>
<dbReference type="InterPro" id="IPR001846">
    <property type="entry name" value="VWF_type-D"/>
</dbReference>
<dbReference type="GO" id="GO:0005319">
    <property type="term" value="F:lipid transporter activity"/>
    <property type="evidence" value="ECO:0007669"/>
    <property type="project" value="InterPro"/>
</dbReference>
<dbReference type="Pfam" id="PF08742">
    <property type="entry name" value="C8"/>
    <property type="match status" value="1"/>
</dbReference>
<dbReference type="Gene3D" id="2.20.80.10">
    <property type="entry name" value="Lipovitellin-phosvitin complex, chain A, domain 4"/>
    <property type="match status" value="1"/>
</dbReference>
<dbReference type="SUPFAM" id="SSF48431">
    <property type="entry name" value="Lipovitellin-phosvitin complex, superhelical domain"/>
    <property type="match status" value="1"/>
</dbReference>
<dbReference type="PROSITE" id="PS51211">
    <property type="entry name" value="VITELLOGENIN"/>
    <property type="match status" value="1"/>
</dbReference>
<dbReference type="RefSeq" id="XP_026541468.1">
    <property type="nucleotide sequence ID" value="XM_026685683.1"/>
</dbReference>
<keyword evidence="2" id="KW-0325">Glycoprotein</keyword>
<dbReference type="PANTHER" id="PTHR37860">
    <property type="entry name" value="AGAP008810-PA"/>
    <property type="match status" value="1"/>
</dbReference>
<dbReference type="InterPro" id="IPR011030">
    <property type="entry name" value="Lipovitellin_superhlx_dom"/>
</dbReference>
<dbReference type="Gene3D" id="2.20.50.20">
    <property type="entry name" value="Lipovitellin. Chain A, domain 3"/>
    <property type="match status" value="1"/>
</dbReference>
<dbReference type="SUPFAM" id="SSF56968">
    <property type="entry name" value="Lipovitellin-phosvitin complex, beta-sheet shell regions"/>
    <property type="match status" value="1"/>
</dbReference>
<dbReference type="InterPro" id="IPR048484">
    <property type="entry name" value="LOC400499-like"/>
</dbReference>
<evidence type="ECO:0000256" key="3">
    <source>
        <dbReference type="PROSITE-ProRule" id="PRU00557"/>
    </source>
</evidence>
<dbReference type="KEGG" id="nss:113424083"/>
<keyword evidence="6" id="KW-1185">Reference proteome</keyword>
<gene>
    <name evidence="7" type="primary">LOC113424083</name>
</gene>
<sequence>MKDFNLCSHHFSGFTSLRSVALPNASEQLLSSKLECVQRFEEKGILAEIKCMESHLVTPPARKGSGVKMQTRTDLKLFRTETHSLSQEKVPTSDIYESSLLYEKEKMAPLSKEEEMKEVAKVLQKLCMKSSMETEPTDLFLNLVFALRQVSADVLMDLWQSPSSKCQDNWRPLLDALPVCATEPCVILMKKLIILQEVEEDRIDHFLRSLTFIPEPTAGMIDALAPLLELPKERQIAFLALTSLLHHFCSTRTNCDQVPAVLRIMKILGRRLGRKCTGSRSKGTAQMELILNAIGNAGLAATSLTTLLSSCAVLKTNPTEIRLAAIEAFRRIPCAANRAVLVQLFQTYDENVEIRIASYLMAMKCPSKDLFNHIKWTLQEERSSQVGSFVWSHLSELLRTEDPLKQHLRNSLPEDILLKEYDWETWKFSSYTDVTFHSAMASGNAEAQVIFSPASFIPRSILTNFTLHLLGRAINLLEVGVRLENMEDVVRTFFDFQDTQGRHVKPESPMEMVNKIPQNKPSSKQFNLKSHLPKGNKTTLRTESDCPHGQYHKVNDFVKKFTPKMGKKKKPKCKVNLKIFGNELTILDCGDFRNQAKHYYLNLAELTMKVLKGQEVQWNKRLSLATEEVLFPTISGFPAFLGFNASISVNLTARGDTNFKKHNHFFINGYLKPSVILQISAQMGTLGVLGNTGLKWSTILRSSANLDGGIQVKKGKEFKFFWNTPEDTMELLHFSSKLYITAREKMKTIDSFPGQTDLCTSEEVSKTFGWQLCSEVFLPDDKTSSFLLPFPGPAKVTVMLRKQDRNLQQYLIKAAYNYVAQKGSWIPNEARLHFFMGSLESELKRNVAFDFHWNIPQRKIRIEYTEPKAKMLLNGQIEISKYSRVGHLELIVNDNTIYYIKGRTDLQSVAGEPSFAIRLEAKLLRHGSPVVLAGNLTRLAGQKVAFSVSLINLLKDAASFAVCFEKKANNELRHYSLEGETHIPGVFGSRIIFLLQKRGHVWSDILRIKYGLFGDAKKLQHECNMTQKLKLENSWPDVYRLDLEHKFHCTRSLTYNHKVHLQHEDTATQLHSRLEANYGKHWDEANNMRKLIISQMFKNHSQATLRSYFMEFMIQVPEKNLDYRTRLQHSTSFHPSLESSTSFKVHYNNRILFIADLQWKNVSGRLLKKWEGTFNMDTPWLYLYVTHKFHQFQQSAFFTTVELTVGKAFVVKGLILELYCKDHDVEKEGRIELRTSTTTYLRASTINHFTEGFLHSQNEIMSLWSQLIKHEILLENNQHTKFLHFRLTSAKKEFNLTASYCHLEAPRKSNISTSVVWIDHKNPPLVLQFEAELEEVKKEKTLYQKRGTLLFRHPLSLPIPRSLLLQETFTVNKKEKHYSLETRLVIDEQEDSILALTLGYPTKNPYVCARLTHPYNSGIFLQNTEMCIRVRNLTQANQELEVKLKISQEEVLSVLGKYHNKSSMGQSHHLIQLDFTPSFQFNIWLNGPDSGFELYPQFLQQNWSHFPQTIQAQASLNYHGQNGLNGSFGLHTSTRNLMFLEANFDNELKRNTRAFRVSAALKQDILDRFKHVELQFLSKETPSRLLLTSSVKLNQHSFQVGISGSKEQKAGVVTLRVHVQHNLETLKPQDLSLNISLKHRINFKEGLVTVAVNGSVFSIHVRSECLCGNKSFYSMMVAVAQDGSEIFLAQGKLKGSLELKQIIQRDEAQALKNARSPWVDLANIFLHSKVGFTGTLTHNLSNFYAIGLPTESSLKTIYGHNDTYQGVTVNLQGGNQKISALFGVEKLHPEALQTQLANHSLAASQRTLLCGPDVANNSAPGVIREIFSNSSFAPPGIRTACNLEYVLETSFSHACPYLTSLGLAQENRVKMAITRGDPHRVFLEISLGNGKWTGHGELSDEAGGTAAEWRVTFLNKPGALENPALPQNFVSGGSFFSKTHQANLTMFFQWNGTTADMKLEIDKHVVRGILDHSLPYLQDLGLPRKNVILLIMTGHAGVEGLLVLHVDSCKLEIQGETQPKAKMEWTLEMEVACKALQDRGFPNHAQLNGSLLKDGGQLEFFNSLQVEDQEASFTVSTKCQPKFILEMELRHGFSFFNRIPQENRLIVHCGKRLERAINLEVKSGLCQLQANLEMEAGNRCQWQAAMENSCKMIQDLGIPTKMNGSGHVLKDKINLDSQVVLAVGENTASAFLLLKGTATRREFHALLEQHIKGAINSGIPARAEVDLISEKSRTFCERLLQFKVDGQQVLASSSLKRRRAGVAYSATVAQPFNFAMKHVEFSSLTQSRKGAHAQQMQLAWNHGQPAWMNFTFGDKSRVRNTCWDACITASSGQLKNILTIASLRACGSLKQTAALLNQHLDLTWDDKTVVQHLTYEKSRVLQRDKILVEATLKNLLASCSHHRILGEVETDYAAWLNYNMRLWMCDLPNAIALSGKLQLNQGDTVLRSEGKISLGNNEGTITVALQNNSKLETRNYSAEFSLKGPEATWMDVKACVTSSADQSQVLVEGKMDHPNEKVKIKAIRGKECLRYYMGYLKGNSEDALEFSACMKGQKHTALNARLVVNRREEMGHLTMQASNQSLNLKAHGCWDLVMKTESKLGEITSDLRRRLVEKIKKLEEHIQDFRKSIRHIGFLYDAVGWSLEVSQEMLRLLHRGTSNAAQMWEQSGFKRLLRDHLPMYLRRLQSILQQIQLELQKPLTTLKDAYYDVTLKPLDEVWQQKTDAYLKKLQALVPTVVKDVWLMEPIQVALRALKTGFDMATQQILNWAEAKLSRIFSRLQKSISNLYRFSPRNCSVALSLPVVPKGGAALDMIHLTNHIIEEKVVKPLRGLYHINLAAEYYRFKRAIMESPFEHQALLMGTKHLWTFDGKVYSLTSNCSLLLAKDFSQDAFTVILNQSSGADRSLYVNMKKRVVIIYPALKIYKQYNTSLLKDCGSFDVPLQENSTTVQVDTNQVEMTAADGALVFCDLRYDFCTFTLDGWHHGVSAGLFGTNDNEAGNEWMLPDHSLAKSLPEFIQAWQVNGRCSEVKRDGKSCVNEQSATICQIFFQDPASPFRNCFGVVNPEPFYHWCKTDLCEQQSIKAACNLAAAFRHLCNRNFIPIEMPLQCETAK</sequence>
<dbReference type="InterPro" id="IPR015819">
    <property type="entry name" value="Lipid_transp_b-sht_shell"/>
</dbReference>
<dbReference type="SMART" id="SM01169">
    <property type="entry name" value="DUF1943"/>
    <property type="match status" value="1"/>
</dbReference>
<proteinExistence type="predicted"/>
<evidence type="ECO:0000256" key="2">
    <source>
        <dbReference type="ARBA" id="ARBA00023180"/>
    </source>
</evidence>
<dbReference type="Pfam" id="PF21013">
    <property type="entry name" value="LOC400499"/>
    <property type="match status" value="1"/>
</dbReference>
<evidence type="ECO:0000313" key="6">
    <source>
        <dbReference type="Proteomes" id="UP000504612"/>
    </source>
</evidence>
<feature type="domain" description="Vitellogenin" evidence="4">
    <location>
        <begin position="1"/>
        <end position="461"/>
    </location>
</feature>
<dbReference type="InterPro" id="IPR015255">
    <property type="entry name" value="Vitellinogen_open_b-sht"/>
</dbReference>
<evidence type="ECO:0000256" key="1">
    <source>
        <dbReference type="ARBA" id="ARBA00022729"/>
    </source>
</evidence>
<organism evidence="6 7">
    <name type="scientific">Notechis scutatus</name>
    <name type="common">mainland tiger snake</name>
    <dbReference type="NCBI Taxonomy" id="8663"/>
    <lineage>
        <taxon>Eukaryota</taxon>
        <taxon>Metazoa</taxon>
        <taxon>Chordata</taxon>
        <taxon>Craniata</taxon>
        <taxon>Vertebrata</taxon>
        <taxon>Euteleostomi</taxon>
        <taxon>Lepidosauria</taxon>
        <taxon>Squamata</taxon>
        <taxon>Bifurcata</taxon>
        <taxon>Unidentata</taxon>
        <taxon>Episquamata</taxon>
        <taxon>Toxicofera</taxon>
        <taxon>Serpentes</taxon>
        <taxon>Colubroidea</taxon>
        <taxon>Elapidae</taxon>
        <taxon>Hydrophiinae</taxon>
        <taxon>Notechis</taxon>
    </lineage>
</organism>
<comment type="caution">
    <text evidence="3">Lacks conserved residue(s) required for the propagation of feature annotation.</text>
</comment>
<dbReference type="Pfam" id="PF09172">
    <property type="entry name" value="Vit_open_b-sht"/>
    <property type="match status" value="1"/>
</dbReference>
<dbReference type="Pfam" id="PF00094">
    <property type="entry name" value="VWD"/>
    <property type="match status" value="1"/>
</dbReference>
<dbReference type="InterPro" id="IPR015817">
    <property type="entry name" value="Vitellinogen_open_b-sht_sub1"/>
</dbReference>
<dbReference type="Gene3D" id="1.25.10.20">
    <property type="entry name" value="Vitellinogen, superhelical"/>
    <property type="match status" value="1"/>
</dbReference>
<name>A0A6J1VLH3_9SAUR</name>
<dbReference type="Proteomes" id="UP000504612">
    <property type="component" value="Unplaced"/>
</dbReference>
<evidence type="ECO:0000313" key="7">
    <source>
        <dbReference type="RefSeq" id="XP_026541468.1"/>
    </source>
</evidence>
<dbReference type="PROSITE" id="PS51233">
    <property type="entry name" value="VWFD"/>
    <property type="match status" value="1"/>
</dbReference>
<dbReference type="InterPro" id="IPR001747">
    <property type="entry name" value="Vitellogenin_N"/>
</dbReference>